<reference evidence="2 3" key="1">
    <citation type="submission" date="2006-02" db="EMBL/GenBank/DDBJ databases">
        <authorList>
            <person name="Moran M.A."/>
            <person name="Kjelleberg S."/>
            <person name="Egan S."/>
            <person name="Saunders N."/>
            <person name="Thomas T."/>
            <person name="Ferriera S."/>
            <person name="Johnson J."/>
            <person name="Kravitz S."/>
            <person name="Halpern A."/>
            <person name="Remington K."/>
            <person name="Beeson K."/>
            <person name="Tran B."/>
            <person name="Rogers Y.-H."/>
            <person name="Friedman R."/>
            <person name="Venter J.C."/>
        </authorList>
    </citation>
    <scope>NUCLEOTIDE SEQUENCE [LARGE SCALE GENOMIC DNA]</scope>
    <source>
        <strain evidence="2 3">D2</strain>
    </source>
</reference>
<dbReference type="EMBL" id="AAOH01000001">
    <property type="protein sequence ID" value="EAR30075.1"/>
    <property type="molecule type" value="Genomic_DNA"/>
</dbReference>
<name>A4C3E3_9GAMM</name>
<comment type="caution">
    <text evidence="2">The sequence shown here is derived from an EMBL/GenBank/DDBJ whole genome shotgun (WGS) entry which is preliminary data.</text>
</comment>
<dbReference type="AlphaFoldDB" id="A4C3E3"/>
<dbReference type="OrthoDB" id="9151236at2"/>
<proteinExistence type="predicted"/>
<sequence length="202" mass="23147">MNFKWIFIATAFFVSQVNAIDVIALYKEDQTVRTHLRSLPKNEVRKYITEVMLPGDKARLSQVESLLNSTDSLSSEEYFAAAMIMQHGSEPKHYKMAMELSKKSASLDPNNKSANWLSCAAEDRYLLKIGKSQVWGTQLNRKMNADGTHEIYYLENFNKNARPDEQRKLCGIPTLAEIESRLEAMAKLTDRNKQYSLWKTGT</sequence>
<evidence type="ECO:0000313" key="3">
    <source>
        <dbReference type="Proteomes" id="UP000006201"/>
    </source>
</evidence>
<gene>
    <name evidence="2" type="ORF">PTD2_00861</name>
</gene>
<dbReference type="Proteomes" id="UP000006201">
    <property type="component" value="Unassembled WGS sequence"/>
</dbReference>
<evidence type="ECO:0000256" key="1">
    <source>
        <dbReference type="SAM" id="SignalP"/>
    </source>
</evidence>
<keyword evidence="1" id="KW-0732">Signal</keyword>
<evidence type="ECO:0008006" key="4">
    <source>
        <dbReference type="Google" id="ProtNLM"/>
    </source>
</evidence>
<organism evidence="2 3">
    <name type="scientific">Pseudoalteromonas tunicata D2</name>
    <dbReference type="NCBI Taxonomy" id="87626"/>
    <lineage>
        <taxon>Bacteria</taxon>
        <taxon>Pseudomonadati</taxon>
        <taxon>Pseudomonadota</taxon>
        <taxon>Gammaproteobacteria</taxon>
        <taxon>Alteromonadales</taxon>
        <taxon>Pseudoalteromonadaceae</taxon>
        <taxon>Pseudoalteromonas</taxon>
    </lineage>
</organism>
<dbReference type="RefSeq" id="WP_009836376.1">
    <property type="nucleotide sequence ID" value="NZ_AAOH01000001.1"/>
</dbReference>
<feature type="chain" id="PRO_5002666874" description="Orphan protein" evidence="1">
    <location>
        <begin position="20"/>
        <end position="202"/>
    </location>
</feature>
<dbReference type="eggNOG" id="COG0457">
    <property type="taxonomic scope" value="Bacteria"/>
</dbReference>
<feature type="signal peptide" evidence="1">
    <location>
        <begin position="1"/>
        <end position="19"/>
    </location>
</feature>
<accession>A4C3E3</accession>
<evidence type="ECO:0000313" key="2">
    <source>
        <dbReference type="EMBL" id="EAR30075.1"/>
    </source>
</evidence>
<dbReference type="HOGENOM" id="CLU_1353686_0_0_6"/>
<keyword evidence="3" id="KW-1185">Reference proteome</keyword>
<protein>
    <recommendedName>
        <fullName evidence="4">Orphan protein</fullName>
    </recommendedName>
</protein>